<evidence type="ECO:0000313" key="4">
    <source>
        <dbReference type="RefSeq" id="XP_016943565.4"/>
    </source>
</evidence>
<accession>A0AB39ZUS4</accession>
<reference evidence="4" key="1">
    <citation type="submission" date="2025-08" db="UniProtKB">
        <authorList>
            <consortium name="RefSeq"/>
        </authorList>
    </citation>
    <scope>IDENTIFICATION</scope>
</reference>
<dbReference type="PANTHER" id="PTHR23167:SF84">
    <property type="entry name" value="ALPHA ACTININ 3-RELATED"/>
    <property type="match status" value="1"/>
</dbReference>
<dbReference type="Proteomes" id="UP001652628">
    <property type="component" value="Chromosome 3"/>
</dbReference>
<proteinExistence type="predicted"/>
<dbReference type="Pfam" id="PF00307">
    <property type="entry name" value="CH"/>
    <property type="match status" value="1"/>
</dbReference>
<dbReference type="Gene3D" id="1.10.418.10">
    <property type="entry name" value="Calponin-like domain"/>
    <property type="match status" value="1"/>
</dbReference>
<dbReference type="RefSeq" id="XP_016943565.4">
    <property type="nucleotide sequence ID" value="XM_017088076.4"/>
</dbReference>
<evidence type="ECO:0000259" key="2">
    <source>
        <dbReference type="PROSITE" id="PS50021"/>
    </source>
</evidence>
<organism evidence="3 4">
    <name type="scientific">Drosophila suzukii</name>
    <name type="common">Spotted-wing drosophila fruit fly</name>
    <dbReference type="NCBI Taxonomy" id="28584"/>
    <lineage>
        <taxon>Eukaryota</taxon>
        <taxon>Metazoa</taxon>
        <taxon>Ecdysozoa</taxon>
        <taxon>Arthropoda</taxon>
        <taxon>Hexapoda</taxon>
        <taxon>Insecta</taxon>
        <taxon>Pterygota</taxon>
        <taxon>Neoptera</taxon>
        <taxon>Endopterygota</taxon>
        <taxon>Diptera</taxon>
        <taxon>Brachycera</taxon>
        <taxon>Muscomorpha</taxon>
        <taxon>Ephydroidea</taxon>
        <taxon>Drosophilidae</taxon>
        <taxon>Drosophila</taxon>
        <taxon>Sophophora</taxon>
    </lineage>
</organism>
<dbReference type="InterPro" id="IPR036872">
    <property type="entry name" value="CH_dom_sf"/>
</dbReference>
<keyword evidence="3" id="KW-1185">Reference proteome</keyword>
<dbReference type="AlphaFoldDB" id="A0AB39ZUS4"/>
<protein>
    <submittedName>
        <fullName evidence="4">Uncharacterized protein Actn3</fullName>
    </submittedName>
</protein>
<gene>
    <name evidence="4" type="primary">Actn3</name>
</gene>
<dbReference type="SUPFAM" id="SSF47576">
    <property type="entry name" value="Calponin-homology domain, CH-domain"/>
    <property type="match status" value="1"/>
</dbReference>
<dbReference type="InterPro" id="IPR050540">
    <property type="entry name" value="F-actin_Monoox_Mical"/>
</dbReference>
<keyword evidence="1" id="KW-0175">Coiled coil</keyword>
<evidence type="ECO:0000256" key="1">
    <source>
        <dbReference type="SAM" id="Coils"/>
    </source>
</evidence>
<evidence type="ECO:0000313" key="3">
    <source>
        <dbReference type="Proteomes" id="UP001652628"/>
    </source>
</evidence>
<dbReference type="PANTHER" id="PTHR23167">
    <property type="entry name" value="CALPONIN HOMOLOGY DOMAIN-CONTAINING PROTEIN DDB_G0272472-RELATED"/>
    <property type="match status" value="1"/>
</dbReference>
<dbReference type="PROSITE" id="PS50021">
    <property type="entry name" value="CH"/>
    <property type="match status" value="1"/>
</dbReference>
<name>A0AB39ZUS4_DROSZ</name>
<feature type="domain" description="Calponin-homology (CH)" evidence="2">
    <location>
        <begin position="497"/>
        <end position="601"/>
    </location>
</feature>
<dbReference type="InterPro" id="IPR001715">
    <property type="entry name" value="CH_dom"/>
</dbReference>
<dbReference type="GeneID" id="108019991"/>
<sequence>MGSLIKEHVSQIRAMLSDLKDQNETQLSEETGDGSGNEVLVIRSCLGKIVLLTRSMRERFVESDEFCEQDKAANSVILAQCNRNIRRLSSILPLFQTEGRLSKANQSVFQLHVNSVLFELETIVRESPRIPSQDLYKDAVHINTETPLNECPTDELNELRLKLLRAEKSRDLEIIGHRLMISKERTLVLQARNDQLTAERQLSEEQDRVKALEESLLQSELKLRILTEQNEKLKEIQKQFSKSQYTEGSLRMWNVHVDKRKCKISNRGIKPIMNSSKLNLSQQKTLKKLKHRLSQEKVTLVKAKSSISVIKKDIDDLRFGKGKLRHGLQKDSFSEVNQMRRLRKKRKRTLNVIKKSLKILSHYNRLKFPDCSFKWSRLLDSVFNNLFMVREMWKRTCLKDPPTKVLKPSTSCFKCSSRRLSKNPVKIPQLSQAVWDKIYKPFPLLTPTISDMCLIRVSSRDQVKSVVNGYFAVGLGIVGSTASTSTGIPKYLGKTFGDRRLNLLRWCQLKVKPYGLPMYEFSASWTSGRALCAIIHSYHPDKIESTYLLRKEPKETLTYGVNVAQSLGVSSTIDLIGECLQRHPNFVKIVDFVDELQCCLDPEI</sequence>
<feature type="coiled-coil region" evidence="1">
    <location>
        <begin position="195"/>
        <end position="236"/>
    </location>
</feature>